<dbReference type="Pfam" id="PF00245">
    <property type="entry name" value="Alk_phosphatase"/>
    <property type="match status" value="1"/>
</dbReference>
<keyword evidence="14" id="KW-1185">Reference proteome</keyword>
<feature type="binding site" evidence="10">
    <location>
        <position position="219"/>
    </location>
    <ligand>
        <name>Mg(2+)</name>
        <dbReference type="ChEBI" id="CHEBI:18420"/>
    </ligand>
</feature>
<evidence type="ECO:0000256" key="10">
    <source>
        <dbReference type="PIRSR" id="PIRSR601952-2"/>
    </source>
</evidence>
<evidence type="ECO:0000256" key="11">
    <source>
        <dbReference type="RuleBase" id="RU003946"/>
    </source>
</evidence>
<dbReference type="InterPro" id="IPR001952">
    <property type="entry name" value="Alkaline_phosphatase"/>
</dbReference>
<keyword evidence="6 12" id="KW-0378">Hydrolase</keyword>
<dbReference type="PANTHER" id="PTHR11596:SF90">
    <property type="entry name" value="ALKALINE PHOSPHATASE"/>
    <property type="match status" value="1"/>
</dbReference>
<dbReference type="PROSITE" id="PS00123">
    <property type="entry name" value="ALKALINE_PHOSPHATASE"/>
    <property type="match status" value="1"/>
</dbReference>
<comment type="similarity">
    <text evidence="2 11">Belongs to the alkaline phosphatase family.</text>
</comment>
<evidence type="ECO:0000256" key="6">
    <source>
        <dbReference type="ARBA" id="ARBA00022801"/>
    </source>
</evidence>
<feature type="binding site" evidence="10">
    <location>
        <position position="221"/>
    </location>
    <ligand>
        <name>Mg(2+)</name>
        <dbReference type="ChEBI" id="CHEBI:18420"/>
    </ligand>
</feature>
<keyword evidence="8 10" id="KW-0460">Magnesium</keyword>
<evidence type="ECO:0000256" key="12">
    <source>
        <dbReference type="RuleBase" id="RU003947"/>
    </source>
</evidence>
<keyword evidence="5 10" id="KW-0479">Metal-binding</keyword>
<comment type="caution">
    <text evidence="13">The sequence shown here is derived from an EMBL/GenBank/DDBJ whole genome shotgun (WGS) entry which is preliminary data.</text>
</comment>
<dbReference type="GO" id="GO:0004035">
    <property type="term" value="F:alkaline phosphatase activity"/>
    <property type="evidence" value="ECO:0007669"/>
    <property type="project" value="UniProtKB-EC"/>
</dbReference>
<feature type="binding site" evidence="10">
    <location>
        <position position="108"/>
    </location>
    <ligand>
        <name>Zn(2+)</name>
        <dbReference type="ChEBI" id="CHEBI:29105"/>
        <label>2</label>
    </ligand>
</feature>
<evidence type="ECO:0000256" key="5">
    <source>
        <dbReference type="ARBA" id="ARBA00022723"/>
    </source>
</evidence>
<sequence length="282" mass="30855">MTEGGHEKRMKHDVPDKVSMMDLLAYQKYLSRKICYSFALWSSNVGALPFPGEKRLLSPETQDPVYSVTEKEKQPSFWMDSAQECLRKRQGQTQSTTTAKNVILFIGDGMGLVTVTATRILRGQLAAGLGEEFTLTMDTFPYTGLCKTYCTDSQVADSACTATAFLCGVKTSKSLAGVSAGAVLSQCNTIEDNKLTSIMHWAKKAGKSVGFVTTTRVQHATPGAGYAHSVNRFWYADSSMSPDHRAQGCTDMAHQLVHNIPDIEVPPPPRAPPALLTWELSH</sequence>
<dbReference type="EMBL" id="JAFBMS010000011">
    <property type="protein sequence ID" value="KAG9348165.1"/>
    <property type="molecule type" value="Genomic_DNA"/>
</dbReference>
<feature type="binding site" evidence="10">
    <location>
        <position position="108"/>
    </location>
    <ligand>
        <name>Mg(2+)</name>
        <dbReference type="ChEBI" id="CHEBI:18420"/>
    </ligand>
</feature>
<comment type="catalytic activity">
    <reaction evidence="12">
        <text>a phosphate monoester + H2O = an alcohol + phosphate</text>
        <dbReference type="Rhea" id="RHEA:15017"/>
        <dbReference type="ChEBI" id="CHEBI:15377"/>
        <dbReference type="ChEBI" id="CHEBI:30879"/>
        <dbReference type="ChEBI" id="CHEBI:43474"/>
        <dbReference type="ChEBI" id="CHEBI:67140"/>
        <dbReference type="EC" id="3.1.3.1"/>
    </reaction>
</comment>
<evidence type="ECO:0000256" key="9">
    <source>
        <dbReference type="PIRSR" id="PIRSR601952-1"/>
    </source>
</evidence>
<gene>
    <name evidence="13" type="ORF">JZ751_001900</name>
</gene>
<dbReference type="GO" id="GO:0005886">
    <property type="term" value="C:plasma membrane"/>
    <property type="evidence" value="ECO:0007669"/>
    <property type="project" value="UniProtKB-SubCell"/>
</dbReference>
<feature type="active site" description="Phosphoserine intermediate" evidence="9">
    <location>
        <position position="158"/>
    </location>
</feature>
<dbReference type="Proteomes" id="UP000824540">
    <property type="component" value="Unassembled WGS sequence"/>
</dbReference>
<dbReference type="InterPro" id="IPR017850">
    <property type="entry name" value="Alkaline_phosphatase_core_sf"/>
</dbReference>
<dbReference type="GO" id="GO:0098552">
    <property type="term" value="C:side of membrane"/>
    <property type="evidence" value="ECO:0007669"/>
    <property type="project" value="UniProtKB-KW"/>
</dbReference>
<name>A0A8T2P6I3_9TELE</name>
<evidence type="ECO:0000256" key="2">
    <source>
        <dbReference type="ARBA" id="ARBA00005984"/>
    </source>
</evidence>
<keyword evidence="4" id="KW-0325">Glycoprotein</keyword>
<dbReference type="EC" id="3.1.3.1" evidence="3 12"/>
<keyword evidence="4" id="KW-0449">Lipoprotein</keyword>
<comment type="cofactor">
    <cofactor evidence="10">
        <name>Zn(2+)</name>
        <dbReference type="ChEBI" id="CHEBI:29105"/>
    </cofactor>
    <text evidence="10">Binds 2 Zn(2+) ions.</text>
</comment>
<evidence type="ECO:0000313" key="13">
    <source>
        <dbReference type="EMBL" id="KAG9348165.1"/>
    </source>
</evidence>
<comment type="cofactor">
    <cofactor evidence="10">
        <name>Mg(2+)</name>
        <dbReference type="ChEBI" id="CHEBI:18420"/>
    </cofactor>
    <text evidence="10">Binds 1 Mg(2+) ion.</text>
</comment>
<dbReference type="GO" id="GO:0046872">
    <property type="term" value="F:metal ion binding"/>
    <property type="evidence" value="ECO:0007669"/>
    <property type="project" value="UniProtKB-KW"/>
</dbReference>
<dbReference type="InterPro" id="IPR018299">
    <property type="entry name" value="Alkaline_phosphatase_AS"/>
</dbReference>
<dbReference type="PRINTS" id="PR00113">
    <property type="entry name" value="ALKPHPHTASE"/>
</dbReference>
<organism evidence="13 14">
    <name type="scientific">Albula glossodonta</name>
    <name type="common">roundjaw bonefish</name>
    <dbReference type="NCBI Taxonomy" id="121402"/>
    <lineage>
        <taxon>Eukaryota</taxon>
        <taxon>Metazoa</taxon>
        <taxon>Chordata</taxon>
        <taxon>Craniata</taxon>
        <taxon>Vertebrata</taxon>
        <taxon>Euteleostomi</taxon>
        <taxon>Actinopterygii</taxon>
        <taxon>Neopterygii</taxon>
        <taxon>Teleostei</taxon>
        <taxon>Albuliformes</taxon>
        <taxon>Albulidae</taxon>
        <taxon>Albula</taxon>
    </lineage>
</organism>
<dbReference type="PANTHER" id="PTHR11596">
    <property type="entry name" value="ALKALINE PHOSPHATASE"/>
    <property type="match status" value="1"/>
</dbReference>
<dbReference type="CDD" id="cd16012">
    <property type="entry name" value="ALP"/>
    <property type="match status" value="1"/>
</dbReference>
<dbReference type="SMART" id="SM00098">
    <property type="entry name" value="alkPPc"/>
    <property type="match status" value="1"/>
</dbReference>
<comment type="subcellular location">
    <subcellularLocation>
        <location evidence="1">Cell membrane</location>
        <topology evidence="1">Lipid-anchor</topology>
        <topology evidence="1">GPI-anchor</topology>
    </subcellularLocation>
</comment>
<accession>A0A8T2P6I3</accession>
<protein>
    <recommendedName>
        <fullName evidence="3 12">Alkaline phosphatase</fullName>
        <ecNumber evidence="3 12">3.1.3.1</ecNumber>
    </recommendedName>
</protein>
<keyword evidence="4" id="KW-0336">GPI-anchor</keyword>
<dbReference type="Gene3D" id="3.40.720.10">
    <property type="entry name" value="Alkaline Phosphatase, subunit A"/>
    <property type="match status" value="1"/>
</dbReference>
<dbReference type="OrthoDB" id="8860081at2759"/>
<evidence type="ECO:0000313" key="14">
    <source>
        <dbReference type="Proteomes" id="UP000824540"/>
    </source>
</evidence>
<keyword evidence="7 10" id="KW-0862">Zinc</keyword>
<dbReference type="SUPFAM" id="SSF53649">
    <property type="entry name" value="Alkaline phosphatase-like"/>
    <property type="match status" value="1"/>
</dbReference>
<proteinExistence type="inferred from homology"/>
<evidence type="ECO:0000256" key="4">
    <source>
        <dbReference type="ARBA" id="ARBA00022622"/>
    </source>
</evidence>
<dbReference type="AlphaFoldDB" id="A0A8T2P6I3"/>
<evidence type="ECO:0000256" key="1">
    <source>
        <dbReference type="ARBA" id="ARBA00004609"/>
    </source>
</evidence>
<evidence type="ECO:0000256" key="8">
    <source>
        <dbReference type="ARBA" id="ARBA00022842"/>
    </source>
</evidence>
<evidence type="ECO:0000256" key="7">
    <source>
        <dbReference type="ARBA" id="ARBA00022833"/>
    </source>
</evidence>
<evidence type="ECO:0000256" key="3">
    <source>
        <dbReference type="ARBA" id="ARBA00012647"/>
    </source>
</evidence>
<reference evidence="13" key="1">
    <citation type="thesis" date="2021" institute="BYU ScholarsArchive" country="Provo, UT, USA">
        <title>Applications of and Algorithms for Genome Assembly and Genomic Analyses with an Emphasis on Marine Teleosts.</title>
        <authorList>
            <person name="Pickett B.D."/>
        </authorList>
    </citation>
    <scope>NUCLEOTIDE SEQUENCE</scope>
    <source>
        <strain evidence="13">HI-2016</strain>
    </source>
</reference>
<keyword evidence="4" id="KW-0472">Membrane</keyword>